<dbReference type="InterPro" id="IPR038157">
    <property type="entry name" value="FeoA_core_dom"/>
</dbReference>
<evidence type="ECO:0000256" key="1">
    <source>
        <dbReference type="ARBA" id="ARBA00023004"/>
    </source>
</evidence>
<reference evidence="3 4" key="1">
    <citation type="journal article" date="2015" name="Genome Announc.">
        <title>Expanding the biotechnology potential of lactobacilli through comparative genomics of 213 strains and associated genera.</title>
        <authorList>
            <person name="Sun Z."/>
            <person name="Harris H.M."/>
            <person name="McCann A."/>
            <person name="Guo C."/>
            <person name="Argimon S."/>
            <person name="Zhang W."/>
            <person name="Yang X."/>
            <person name="Jeffery I.B."/>
            <person name="Cooney J.C."/>
            <person name="Kagawa T.F."/>
            <person name="Liu W."/>
            <person name="Song Y."/>
            <person name="Salvetti E."/>
            <person name="Wrobel A."/>
            <person name="Rasinkangas P."/>
            <person name="Parkhill J."/>
            <person name="Rea M.C."/>
            <person name="O'Sullivan O."/>
            <person name="Ritari J."/>
            <person name="Douillard F.P."/>
            <person name="Paul Ross R."/>
            <person name="Yang R."/>
            <person name="Briner A.E."/>
            <person name="Felis G.E."/>
            <person name="de Vos W.M."/>
            <person name="Barrangou R."/>
            <person name="Klaenhammer T.R."/>
            <person name="Caufield P.W."/>
            <person name="Cui Y."/>
            <person name="Zhang H."/>
            <person name="O'Toole P.W."/>
        </authorList>
    </citation>
    <scope>NUCLEOTIDE SEQUENCE [LARGE SCALE GENOMIC DNA]</scope>
    <source>
        <strain evidence="3 4">DSM 19910</strain>
    </source>
</reference>
<dbReference type="SUPFAM" id="SSF50037">
    <property type="entry name" value="C-terminal domain of transcriptional repressors"/>
    <property type="match status" value="2"/>
</dbReference>
<dbReference type="STRING" id="1423731.FC81_GL000562"/>
<feature type="domain" description="Ferrous iron transporter FeoA-like" evidence="2">
    <location>
        <begin position="2"/>
        <end position="74"/>
    </location>
</feature>
<proteinExistence type="predicted"/>
<protein>
    <submittedName>
        <fullName evidence="3">Ferrous iron (Fe2+) uptake protein FeoA</fullName>
    </submittedName>
</protein>
<dbReference type="InterPro" id="IPR007167">
    <property type="entry name" value="Fe-transptr_FeoA-like"/>
</dbReference>
<dbReference type="RefSeq" id="WP_057742658.1">
    <property type="nucleotide sequence ID" value="NZ_AZEF01000010.1"/>
</dbReference>
<evidence type="ECO:0000313" key="4">
    <source>
        <dbReference type="Proteomes" id="UP000051621"/>
    </source>
</evidence>
<dbReference type="Gene3D" id="2.30.30.90">
    <property type="match status" value="2"/>
</dbReference>
<dbReference type="PATRIC" id="fig|1423731.3.peg.576"/>
<dbReference type="OrthoDB" id="9811076at2"/>
<organism evidence="3 4">
    <name type="scientific">Liquorilactobacillus capillatus DSM 19910</name>
    <dbReference type="NCBI Taxonomy" id="1423731"/>
    <lineage>
        <taxon>Bacteria</taxon>
        <taxon>Bacillati</taxon>
        <taxon>Bacillota</taxon>
        <taxon>Bacilli</taxon>
        <taxon>Lactobacillales</taxon>
        <taxon>Lactobacillaceae</taxon>
        <taxon>Liquorilactobacillus</taxon>
    </lineage>
</organism>
<name>A0A0R1MEM5_9LACO</name>
<dbReference type="AlphaFoldDB" id="A0A0R1MEM5"/>
<accession>A0A0R1MEM5</accession>
<dbReference type="EMBL" id="AZEF01000010">
    <property type="protein sequence ID" value="KRL02675.1"/>
    <property type="molecule type" value="Genomic_DNA"/>
</dbReference>
<dbReference type="GO" id="GO:0046914">
    <property type="term" value="F:transition metal ion binding"/>
    <property type="evidence" value="ECO:0007669"/>
    <property type="project" value="InterPro"/>
</dbReference>
<keyword evidence="1" id="KW-0408">Iron</keyword>
<dbReference type="PANTHER" id="PTHR42954:SF2">
    <property type="entry name" value="FE(2+) TRANSPORT PROTEIN A"/>
    <property type="match status" value="1"/>
</dbReference>
<dbReference type="InterPro" id="IPR052713">
    <property type="entry name" value="FeoA"/>
</dbReference>
<dbReference type="PANTHER" id="PTHR42954">
    <property type="entry name" value="FE(2+) TRANSPORT PROTEIN A"/>
    <property type="match status" value="1"/>
</dbReference>
<sequence>MESLAKVRSKGQYIIVDILGEYRLARRLAEMGVAPNGVLTVITVSSDESGMVIYLRGQRLAVSYAMAQNIMVKGVDENDSKELVSLSHMEVGKTGTINKILGDKKLRKRLMDMGLTKNTVIKVYQVAPLGDPIELIVRNYKLSIRKNEADFILVSEVEVME</sequence>
<dbReference type="Proteomes" id="UP000051621">
    <property type="component" value="Unassembled WGS sequence"/>
</dbReference>
<keyword evidence="4" id="KW-1185">Reference proteome</keyword>
<dbReference type="InterPro" id="IPR008988">
    <property type="entry name" value="Transcriptional_repressor_C"/>
</dbReference>
<dbReference type="Pfam" id="PF04023">
    <property type="entry name" value="FeoA"/>
    <property type="match status" value="2"/>
</dbReference>
<dbReference type="SMART" id="SM00899">
    <property type="entry name" value="FeoA"/>
    <property type="match status" value="2"/>
</dbReference>
<evidence type="ECO:0000259" key="2">
    <source>
        <dbReference type="SMART" id="SM00899"/>
    </source>
</evidence>
<feature type="domain" description="Ferrous iron transporter FeoA-like" evidence="2">
    <location>
        <begin position="84"/>
        <end position="156"/>
    </location>
</feature>
<gene>
    <name evidence="3" type="ORF">FC81_GL000562</name>
</gene>
<comment type="caution">
    <text evidence="3">The sequence shown here is derived from an EMBL/GenBank/DDBJ whole genome shotgun (WGS) entry which is preliminary data.</text>
</comment>
<evidence type="ECO:0000313" key="3">
    <source>
        <dbReference type="EMBL" id="KRL02675.1"/>
    </source>
</evidence>